<sequence>MDQVRNDREMRCYGIFKISSINDRKNSLKPKLMKENCYWPHPQYHDQYSVFCSNAFFDIDELIEEKCLSVVINDFTSSSTATMEEKKFDKIMILCCNTGVYSKKRDSILSRSLTVL</sequence>
<organism evidence="1 2">
    <name type="scientific">Panagrolaimus superbus</name>
    <dbReference type="NCBI Taxonomy" id="310955"/>
    <lineage>
        <taxon>Eukaryota</taxon>
        <taxon>Metazoa</taxon>
        <taxon>Ecdysozoa</taxon>
        <taxon>Nematoda</taxon>
        <taxon>Chromadorea</taxon>
        <taxon>Rhabditida</taxon>
        <taxon>Tylenchina</taxon>
        <taxon>Panagrolaimomorpha</taxon>
        <taxon>Panagrolaimoidea</taxon>
        <taxon>Panagrolaimidae</taxon>
        <taxon>Panagrolaimus</taxon>
    </lineage>
</organism>
<dbReference type="Proteomes" id="UP000887577">
    <property type="component" value="Unplaced"/>
</dbReference>
<name>A0A914Y469_9BILA</name>
<protein>
    <submittedName>
        <fullName evidence="2">Uncharacterized protein</fullName>
    </submittedName>
</protein>
<evidence type="ECO:0000313" key="2">
    <source>
        <dbReference type="WBParaSite" id="PSU_v2.g12537.t1"/>
    </source>
</evidence>
<reference evidence="2" key="1">
    <citation type="submission" date="2022-11" db="UniProtKB">
        <authorList>
            <consortium name="WormBaseParasite"/>
        </authorList>
    </citation>
    <scope>IDENTIFICATION</scope>
</reference>
<proteinExistence type="predicted"/>
<keyword evidence="1" id="KW-1185">Reference proteome</keyword>
<evidence type="ECO:0000313" key="1">
    <source>
        <dbReference type="Proteomes" id="UP000887577"/>
    </source>
</evidence>
<dbReference type="AlphaFoldDB" id="A0A914Y469"/>
<dbReference type="WBParaSite" id="PSU_v2.g12537.t1">
    <property type="protein sequence ID" value="PSU_v2.g12537.t1"/>
    <property type="gene ID" value="PSU_v2.g12537"/>
</dbReference>
<accession>A0A914Y469</accession>